<dbReference type="EMBL" id="JAUMVS010000191">
    <property type="protein sequence ID" value="MDO4842493.1"/>
    <property type="molecule type" value="Genomic_DNA"/>
</dbReference>
<accession>A0AA43RIM4</accession>
<reference evidence="1" key="1">
    <citation type="submission" date="2023-07" db="EMBL/GenBank/DDBJ databases">
        <title>Between Cages and Wild: Unraveling the Impact of Captivity on Animal Microbiomes and Antimicrobial Resistance.</title>
        <authorList>
            <person name="Schmartz G.P."/>
            <person name="Rehner J."/>
            <person name="Schuff M.J."/>
            <person name="Becker S.L."/>
            <person name="Kravczyk M."/>
            <person name="Gurevich A."/>
            <person name="Francke R."/>
            <person name="Mueller R."/>
            <person name="Keller V."/>
            <person name="Keller A."/>
        </authorList>
    </citation>
    <scope>NUCLEOTIDE SEQUENCE</scope>
    <source>
        <strain evidence="1">S12M_St_49</strain>
    </source>
</reference>
<name>A0AA43RIM4_9ACTN</name>
<evidence type="ECO:0000313" key="1">
    <source>
        <dbReference type="EMBL" id="MDO4842493.1"/>
    </source>
</evidence>
<evidence type="ECO:0000313" key="2">
    <source>
        <dbReference type="Proteomes" id="UP001168575"/>
    </source>
</evidence>
<comment type="caution">
    <text evidence="1">The sequence shown here is derived from an EMBL/GenBank/DDBJ whole genome shotgun (WGS) entry which is preliminary data.</text>
</comment>
<dbReference type="AlphaFoldDB" id="A0AA43RIM4"/>
<gene>
    <name evidence="1" type="ORF">Q3982_07455</name>
</gene>
<proteinExistence type="predicted"/>
<keyword evidence="2" id="KW-1185">Reference proteome</keyword>
<sequence>MFAAAVAFAACSTDGDDVTITKESASSSSAPALNASLTEALTLKFNAETAPFKEISFTETNRAIIIKKRQMLLSAKRRAEGDAKDEYMVGTYTLTVNGNKNIYNIKDEDGKDYCTVEVTNKETGKSVTAKILRLMSGSEIEVFEAEDAVIAEKVATDAISTKLCREWTVVSTRLRHKDGVTAVKQFDNPAEAASLNAILDYAKTVATITEELDEGTVITSIEFTSDGKFCLFFENGNHYIGKWSWADLNNGYLDYDWNDEEMGNKFMKDGQAIFDVRSYKKVNYYVLTLAAQIEEKDKTYKVELSFYLNEK</sequence>
<organism evidence="1 2">
    <name type="scientific">Phoenicibacter congonensis</name>
    <dbReference type="NCBI Taxonomy" id="1944646"/>
    <lineage>
        <taxon>Bacteria</taxon>
        <taxon>Bacillati</taxon>
        <taxon>Actinomycetota</taxon>
        <taxon>Coriobacteriia</taxon>
        <taxon>Eggerthellales</taxon>
        <taxon>Eggerthellaceae</taxon>
        <taxon>Phoenicibacter</taxon>
    </lineage>
</organism>
<protein>
    <submittedName>
        <fullName evidence="1">Uncharacterized protein</fullName>
    </submittedName>
</protein>
<dbReference type="Proteomes" id="UP001168575">
    <property type="component" value="Unassembled WGS sequence"/>
</dbReference>